<comment type="cofactor">
    <cofactor evidence="1">
        <name>Zn(2+)</name>
        <dbReference type="ChEBI" id="CHEBI:29105"/>
    </cofactor>
</comment>
<evidence type="ECO:0000256" key="2">
    <source>
        <dbReference type="ARBA" id="ARBA00022723"/>
    </source>
</evidence>
<dbReference type="CDD" id="cd06262">
    <property type="entry name" value="metallo-hydrolase-like_MBL-fold"/>
    <property type="match status" value="1"/>
</dbReference>
<dbReference type="Gene3D" id="3.60.15.10">
    <property type="entry name" value="Ribonuclease Z/Hydroxyacylglutathione hydrolase-like"/>
    <property type="match status" value="1"/>
</dbReference>
<dbReference type="InterPro" id="IPR036866">
    <property type="entry name" value="RibonucZ/Hydroxyglut_hydro"/>
</dbReference>
<dbReference type="SUPFAM" id="SSF56281">
    <property type="entry name" value="Metallo-hydrolase/oxidoreductase"/>
    <property type="match status" value="1"/>
</dbReference>
<organism evidence="6 7">
    <name type="scientific">Sulfuriroseicoccus oceanibius</name>
    <dbReference type="NCBI Taxonomy" id="2707525"/>
    <lineage>
        <taxon>Bacteria</taxon>
        <taxon>Pseudomonadati</taxon>
        <taxon>Verrucomicrobiota</taxon>
        <taxon>Verrucomicrobiia</taxon>
        <taxon>Verrucomicrobiales</taxon>
        <taxon>Verrucomicrobiaceae</taxon>
        <taxon>Sulfuriroseicoccus</taxon>
    </lineage>
</organism>
<keyword evidence="7" id="KW-1185">Reference proteome</keyword>
<sequence length="205" mass="22049">MTQAIDVFTGGIAQTNGYLIEAPDGWVLFDAPEGVAAWLEQKGIKLQALVLTHQHYDHVMDAAKVAEAHGCPVYAHSDYHSTLTLEPMLRAAGMPVEVEPFEVENVLAGQSAVEVAGERFVLKFVPGHSADSMCFVSEGRQVVFSGDTVFAGSIGRTDLPGGSHPLLIHGIQTHLLTLADNFRFLPGHGPETSVGTEKTSNPYLR</sequence>
<evidence type="ECO:0000256" key="3">
    <source>
        <dbReference type="ARBA" id="ARBA00022801"/>
    </source>
</evidence>
<gene>
    <name evidence="6" type="ORF">G3M56_009685</name>
</gene>
<dbReference type="KEGG" id="soa:G3M56_009685"/>
<dbReference type="AlphaFoldDB" id="A0A6B3L9J6"/>
<feature type="domain" description="Metallo-beta-lactamase" evidence="5">
    <location>
        <begin position="14"/>
        <end position="188"/>
    </location>
</feature>
<keyword evidence="4" id="KW-0862">Zinc</keyword>
<keyword evidence="3 6" id="KW-0378">Hydrolase</keyword>
<evidence type="ECO:0000259" key="5">
    <source>
        <dbReference type="SMART" id="SM00849"/>
    </source>
</evidence>
<name>A0A6B3L9J6_9BACT</name>
<protein>
    <submittedName>
        <fullName evidence="6">MBL fold metallo-hydrolase</fullName>
    </submittedName>
</protein>
<dbReference type="Pfam" id="PF00753">
    <property type="entry name" value="Lactamase_B"/>
    <property type="match status" value="1"/>
</dbReference>
<reference evidence="6 7" key="1">
    <citation type="submission" date="2020-12" db="EMBL/GenBank/DDBJ databases">
        <title>Sulforoseuscoccus oceanibium gen. nov., sp. nov., a representative of the phylum Verrucomicrobia with special cytoplasmic membrane, and proposal of Sulforoseuscoccusaceae fam. nov.</title>
        <authorList>
            <person name="Xi F."/>
        </authorList>
    </citation>
    <scope>NUCLEOTIDE SEQUENCE [LARGE SCALE GENOMIC DNA]</scope>
    <source>
        <strain evidence="6 7">T37</strain>
    </source>
</reference>
<dbReference type="PANTHER" id="PTHR46233:SF3">
    <property type="entry name" value="HYDROXYACYLGLUTATHIONE HYDROLASE GLOC"/>
    <property type="match status" value="1"/>
</dbReference>
<evidence type="ECO:0000256" key="4">
    <source>
        <dbReference type="ARBA" id="ARBA00022833"/>
    </source>
</evidence>
<keyword evidence="2" id="KW-0479">Metal-binding</keyword>
<dbReference type="SMART" id="SM00849">
    <property type="entry name" value="Lactamase_B"/>
    <property type="match status" value="1"/>
</dbReference>
<evidence type="ECO:0000256" key="1">
    <source>
        <dbReference type="ARBA" id="ARBA00001947"/>
    </source>
</evidence>
<dbReference type="InterPro" id="IPR051453">
    <property type="entry name" value="MBL_Glyoxalase_II"/>
</dbReference>
<dbReference type="GO" id="GO:0046872">
    <property type="term" value="F:metal ion binding"/>
    <property type="evidence" value="ECO:0007669"/>
    <property type="project" value="UniProtKB-KW"/>
</dbReference>
<dbReference type="PANTHER" id="PTHR46233">
    <property type="entry name" value="HYDROXYACYLGLUTATHIONE HYDROLASE GLOC"/>
    <property type="match status" value="1"/>
</dbReference>
<evidence type="ECO:0000313" key="6">
    <source>
        <dbReference type="EMBL" id="QQL44165.1"/>
    </source>
</evidence>
<dbReference type="EMBL" id="CP066776">
    <property type="protein sequence ID" value="QQL44165.1"/>
    <property type="molecule type" value="Genomic_DNA"/>
</dbReference>
<evidence type="ECO:0000313" key="7">
    <source>
        <dbReference type="Proteomes" id="UP000475117"/>
    </source>
</evidence>
<dbReference type="GO" id="GO:0016787">
    <property type="term" value="F:hydrolase activity"/>
    <property type="evidence" value="ECO:0007669"/>
    <property type="project" value="UniProtKB-KW"/>
</dbReference>
<dbReference type="Proteomes" id="UP000475117">
    <property type="component" value="Chromosome"/>
</dbReference>
<dbReference type="RefSeq" id="WP_164362483.1">
    <property type="nucleotide sequence ID" value="NZ_CP066776.1"/>
</dbReference>
<proteinExistence type="predicted"/>
<dbReference type="InterPro" id="IPR001279">
    <property type="entry name" value="Metallo-B-lactamas"/>
</dbReference>
<accession>A0A6B3L9J6</accession>